<keyword evidence="1" id="KW-0732">Signal</keyword>
<evidence type="ECO:0000313" key="4">
    <source>
        <dbReference type="Proteomes" id="UP001200034"/>
    </source>
</evidence>
<proteinExistence type="predicted"/>
<accession>A0AAD4JY85</accession>
<dbReference type="PANTHER" id="PTHR21721:SF26">
    <property type="entry name" value="DUF753 DOMAIN-CONTAINING PROTEIN-RELATED"/>
    <property type="match status" value="1"/>
</dbReference>
<evidence type="ECO:0000256" key="1">
    <source>
        <dbReference type="SAM" id="SignalP"/>
    </source>
</evidence>
<reference evidence="3" key="1">
    <citation type="journal article" date="2021" name="Mol. Ecol. Resour.">
        <title>Phylogenomic analyses of the genus Drosophila reveals genomic signals of climate adaptation.</title>
        <authorList>
            <person name="Li F."/>
            <person name="Rane R.V."/>
            <person name="Luria V."/>
            <person name="Xiong Z."/>
            <person name="Chen J."/>
            <person name="Li Z."/>
            <person name="Catullo R.A."/>
            <person name="Griffin P.C."/>
            <person name="Schiffer M."/>
            <person name="Pearce S."/>
            <person name="Lee S.F."/>
            <person name="McElroy K."/>
            <person name="Stocker A."/>
            <person name="Shirriffs J."/>
            <person name="Cockerell F."/>
            <person name="Coppin C."/>
            <person name="Sgro C.M."/>
            <person name="Karger A."/>
            <person name="Cain J.W."/>
            <person name="Weber J.A."/>
            <person name="Santpere G."/>
            <person name="Kirschner M.W."/>
            <person name="Hoffmann A.A."/>
            <person name="Oakeshott J.G."/>
            <person name="Zhang G."/>
        </authorList>
    </citation>
    <scope>NUCLEOTIDE SEQUENCE</scope>
    <source>
        <strain evidence="3">BGI-SZ-2011g</strain>
    </source>
</reference>
<dbReference type="Proteomes" id="UP001200034">
    <property type="component" value="Unassembled WGS sequence"/>
</dbReference>
<dbReference type="AlphaFoldDB" id="A0AAD4JY85"/>
<gene>
    <name evidence="3" type="ORF">KR093_002481</name>
</gene>
<feature type="chain" id="PRO_5042269358" description="DUF753 domain-containing protein" evidence="1">
    <location>
        <begin position="23"/>
        <end position="199"/>
    </location>
</feature>
<comment type="caution">
    <text evidence="3">The sequence shown here is derived from an EMBL/GenBank/DDBJ whole genome shotgun (WGS) entry which is preliminary data.</text>
</comment>
<dbReference type="Pfam" id="PF05444">
    <property type="entry name" value="DUF753"/>
    <property type="match status" value="2"/>
</dbReference>
<protein>
    <recommendedName>
        <fullName evidence="2">DUF753 domain-containing protein</fullName>
    </recommendedName>
</protein>
<sequence length="199" mass="21259">MKVKSIVGALLVLSCATGFAEANTATSCYSCYGISCQRTTLNVEQTCLDSLDYCVTIFDQSKVLYKGCSLEIPVQLRQHCESRPNDACYKCNSDRCNNVGSQQYACVQCDASKDSNCAENAATLAPAACAAPTAINSYCYVKSSGSSSSIQRGCSTTLADQLSCLNDANCVLCSPGDIRGCNSVNMTTDAANRFIRFLR</sequence>
<dbReference type="PANTHER" id="PTHR21721">
    <property type="entry name" value="GH09876P-RELATED"/>
    <property type="match status" value="1"/>
</dbReference>
<dbReference type="EMBL" id="JAJJHW010002585">
    <property type="protein sequence ID" value="KAH8370168.1"/>
    <property type="molecule type" value="Genomic_DNA"/>
</dbReference>
<name>A0AAD4JY85_9MUSC</name>
<dbReference type="PROSITE" id="PS51257">
    <property type="entry name" value="PROKAR_LIPOPROTEIN"/>
    <property type="match status" value="1"/>
</dbReference>
<keyword evidence="4" id="KW-1185">Reference proteome</keyword>
<evidence type="ECO:0000313" key="3">
    <source>
        <dbReference type="EMBL" id="KAH8370168.1"/>
    </source>
</evidence>
<feature type="signal peptide" evidence="1">
    <location>
        <begin position="1"/>
        <end position="22"/>
    </location>
</feature>
<feature type="domain" description="DUF753" evidence="2">
    <location>
        <begin position="105"/>
        <end position="182"/>
    </location>
</feature>
<organism evidence="3 4">
    <name type="scientific">Drosophila rubida</name>
    <dbReference type="NCBI Taxonomy" id="30044"/>
    <lineage>
        <taxon>Eukaryota</taxon>
        <taxon>Metazoa</taxon>
        <taxon>Ecdysozoa</taxon>
        <taxon>Arthropoda</taxon>
        <taxon>Hexapoda</taxon>
        <taxon>Insecta</taxon>
        <taxon>Pterygota</taxon>
        <taxon>Neoptera</taxon>
        <taxon>Endopterygota</taxon>
        <taxon>Diptera</taxon>
        <taxon>Brachycera</taxon>
        <taxon>Muscomorpha</taxon>
        <taxon>Ephydroidea</taxon>
        <taxon>Drosophilidae</taxon>
        <taxon>Drosophila</taxon>
    </lineage>
</organism>
<feature type="domain" description="DUF753" evidence="2">
    <location>
        <begin position="27"/>
        <end position="97"/>
    </location>
</feature>
<dbReference type="InterPro" id="IPR008472">
    <property type="entry name" value="DUF753"/>
</dbReference>
<evidence type="ECO:0000259" key="2">
    <source>
        <dbReference type="Pfam" id="PF05444"/>
    </source>
</evidence>